<reference evidence="9" key="1">
    <citation type="submission" date="2021-07" db="EMBL/GenBank/DDBJ databases">
        <title>Characterization of Emerging Pathogens Carrying KPC-2 Gene in IncP-6 Plasmids Isolated from Urban Sewage in Argentina.</title>
        <authorList>
            <person name="Ghiglione B."/>
            <person name="Haim M.S."/>
            <person name="Dropa M."/>
        </authorList>
    </citation>
    <scope>NUCLEOTIDE SEQUENCE</scope>
    <source>
        <strain evidence="9">WW-19C</strain>
    </source>
</reference>
<dbReference type="RefSeq" id="WP_219773519.1">
    <property type="nucleotide sequence ID" value="NZ_CP080107.1"/>
</dbReference>
<evidence type="ECO:0000256" key="7">
    <source>
        <dbReference type="SAM" id="Phobius"/>
    </source>
</evidence>
<keyword evidence="3" id="KW-1003">Cell membrane</keyword>
<dbReference type="GO" id="GO:0009246">
    <property type="term" value="P:enterobacterial common antigen biosynthetic process"/>
    <property type="evidence" value="ECO:0007669"/>
    <property type="project" value="TreeGrafter"/>
</dbReference>
<comment type="similarity">
    <text evidence="2">Belongs to the acyltransferase 3 family.</text>
</comment>
<keyword evidence="5 7" id="KW-1133">Transmembrane helix</keyword>
<feature type="transmembrane region" description="Helical" evidence="7">
    <location>
        <begin position="346"/>
        <end position="367"/>
    </location>
</feature>
<protein>
    <submittedName>
        <fullName evidence="9">Acyltransferase family protein</fullName>
    </submittedName>
</protein>
<feature type="transmembrane region" description="Helical" evidence="7">
    <location>
        <begin position="83"/>
        <end position="109"/>
    </location>
</feature>
<evidence type="ECO:0000256" key="6">
    <source>
        <dbReference type="ARBA" id="ARBA00023136"/>
    </source>
</evidence>
<evidence type="ECO:0000256" key="2">
    <source>
        <dbReference type="ARBA" id="ARBA00007400"/>
    </source>
</evidence>
<evidence type="ECO:0000313" key="10">
    <source>
        <dbReference type="Proteomes" id="UP000826990"/>
    </source>
</evidence>
<dbReference type="Pfam" id="PF01757">
    <property type="entry name" value="Acyl_transf_3"/>
    <property type="match status" value="1"/>
</dbReference>
<proteinExistence type="inferred from homology"/>
<dbReference type="PANTHER" id="PTHR40074:SF2">
    <property type="entry name" value="O-ACETYLTRANSFERASE WECH"/>
    <property type="match status" value="1"/>
</dbReference>
<gene>
    <name evidence="9" type="ORF">KZX48_11000</name>
</gene>
<evidence type="ECO:0000256" key="5">
    <source>
        <dbReference type="ARBA" id="ARBA00022989"/>
    </source>
</evidence>
<comment type="subcellular location">
    <subcellularLocation>
        <location evidence="1">Cell membrane</location>
        <topology evidence="1">Multi-pass membrane protein</topology>
    </subcellularLocation>
</comment>
<evidence type="ECO:0000256" key="1">
    <source>
        <dbReference type="ARBA" id="ARBA00004651"/>
    </source>
</evidence>
<feature type="transmembrane region" description="Helical" evidence="7">
    <location>
        <begin position="281"/>
        <end position="300"/>
    </location>
</feature>
<dbReference type="AlphaFoldDB" id="A0AAQ0EZA3"/>
<organism evidence="9 10">
    <name type="scientific">Enterobacter asburiae</name>
    <dbReference type="NCBI Taxonomy" id="61645"/>
    <lineage>
        <taxon>Bacteria</taxon>
        <taxon>Pseudomonadati</taxon>
        <taxon>Pseudomonadota</taxon>
        <taxon>Gammaproteobacteria</taxon>
        <taxon>Enterobacterales</taxon>
        <taxon>Enterobacteriaceae</taxon>
        <taxon>Enterobacter</taxon>
        <taxon>Enterobacter cloacae complex</taxon>
    </lineage>
</organism>
<evidence type="ECO:0000259" key="8">
    <source>
        <dbReference type="Pfam" id="PF01757"/>
    </source>
</evidence>
<keyword evidence="6 7" id="KW-0472">Membrane</keyword>
<accession>A0AAQ0EZA3</accession>
<feature type="transmembrane region" description="Helical" evidence="7">
    <location>
        <begin position="50"/>
        <end position="71"/>
    </location>
</feature>
<feature type="transmembrane region" description="Helical" evidence="7">
    <location>
        <begin position="121"/>
        <end position="141"/>
    </location>
</feature>
<feature type="transmembrane region" description="Helical" evidence="7">
    <location>
        <begin position="312"/>
        <end position="334"/>
    </location>
</feature>
<feature type="transmembrane region" description="Helical" evidence="7">
    <location>
        <begin position="247"/>
        <end position="269"/>
    </location>
</feature>
<dbReference type="PANTHER" id="PTHR40074">
    <property type="entry name" value="O-ACETYLTRANSFERASE WECH"/>
    <property type="match status" value="1"/>
</dbReference>
<sequence>MGEISVKTGNNARNGGKNSLNRLIRCVCGKKIGPDPRNFNQRVSLGRNDLLIRTFLRALSCFMVVVVHVTALTKYSIGNVSNALWGFTVIIDSASRMCVPLFLMISGYIFLNDKSVRPSNIIKIFTALVFYSLLCVAYYSVFGGVNFIDTLKTIYQKPAMYHLWYLYYIFVYYVLFFFIKVRNLNPKHGLIAVTIAMIIFNPTLNDVFYFTFGVELKNGFAIDSQYLLLLLYCFSGAFVGSMTREEVLIKSSIVICITSIALISYMTIIKSIEIGSLAYQYQNYITIPVYMSSISAFYIVKNINLNSSSQKVISFISDKSLAIYGVHAIILEYVKFKKLYFFDSQFANLIVTFVIVIISSTVTATIIRTLDKRRYVS</sequence>
<keyword evidence="4 7" id="KW-0812">Transmembrane</keyword>
<name>A0AAQ0EZA3_ENTAS</name>
<dbReference type="GO" id="GO:0005886">
    <property type="term" value="C:plasma membrane"/>
    <property type="evidence" value="ECO:0007669"/>
    <property type="project" value="UniProtKB-SubCell"/>
</dbReference>
<dbReference type="EMBL" id="CP080107">
    <property type="protein sequence ID" value="QYD28864.1"/>
    <property type="molecule type" value="Genomic_DNA"/>
</dbReference>
<evidence type="ECO:0000256" key="3">
    <source>
        <dbReference type="ARBA" id="ARBA00022475"/>
    </source>
</evidence>
<dbReference type="Proteomes" id="UP000826990">
    <property type="component" value="Chromosome"/>
</dbReference>
<evidence type="ECO:0000313" key="9">
    <source>
        <dbReference type="EMBL" id="QYD28864.1"/>
    </source>
</evidence>
<dbReference type="GO" id="GO:0016413">
    <property type="term" value="F:O-acetyltransferase activity"/>
    <property type="evidence" value="ECO:0007669"/>
    <property type="project" value="TreeGrafter"/>
</dbReference>
<feature type="transmembrane region" description="Helical" evidence="7">
    <location>
        <begin position="191"/>
        <end position="212"/>
    </location>
</feature>
<feature type="transmembrane region" description="Helical" evidence="7">
    <location>
        <begin position="224"/>
        <end position="240"/>
    </location>
</feature>
<keyword evidence="9" id="KW-0808">Transferase</keyword>
<evidence type="ECO:0000256" key="4">
    <source>
        <dbReference type="ARBA" id="ARBA00022692"/>
    </source>
</evidence>
<feature type="transmembrane region" description="Helical" evidence="7">
    <location>
        <begin position="161"/>
        <end position="179"/>
    </location>
</feature>
<keyword evidence="9" id="KW-0012">Acyltransferase</keyword>
<dbReference type="InterPro" id="IPR002656">
    <property type="entry name" value="Acyl_transf_3_dom"/>
</dbReference>
<feature type="domain" description="Acyltransferase 3" evidence="8">
    <location>
        <begin position="55"/>
        <end position="367"/>
    </location>
</feature>